<dbReference type="InterPro" id="IPR050809">
    <property type="entry name" value="UgpAE/MalFG_permease"/>
</dbReference>
<evidence type="ECO:0000256" key="7">
    <source>
        <dbReference type="RuleBase" id="RU363032"/>
    </source>
</evidence>
<reference evidence="10" key="1">
    <citation type="submission" date="2018-11" db="EMBL/GenBank/DDBJ databases">
        <title>Complete genome sequence of Paenibacillus sp. ML311-T8.</title>
        <authorList>
            <person name="Nam Y.-D."/>
            <person name="Kang J."/>
            <person name="Chung W.-H."/>
            <person name="Park Y.S."/>
        </authorList>
    </citation>
    <scope>NUCLEOTIDE SEQUENCE [LARGE SCALE GENOMIC DNA]</scope>
    <source>
        <strain evidence="10">ML311-T8</strain>
    </source>
</reference>
<feature type="transmembrane region" description="Helical" evidence="7">
    <location>
        <begin position="20"/>
        <end position="39"/>
    </location>
</feature>
<dbReference type="Proteomes" id="UP000426246">
    <property type="component" value="Chromosome"/>
</dbReference>
<dbReference type="CDD" id="cd06261">
    <property type="entry name" value="TM_PBP2"/>
    <property type="match status" value="1"/>
</dbReference>
<feature type="transmembrane region" description="Helical" evidence="7">
    <location>
        <begin position="169"/>
        <end position="194"/>
    </location>
</feature>
<dbReference type="PANTHER" id="PTHR43227:SF11">
    <property type="entry name" value="BLL4140 PROTEIN"/>
    <property type="match status" value="1"/>
</dbReference>
<feature type="domain" description="ABC transmembrane type-1" evidence="8">
    <location>
        <begin position="81"/>
        <end position="296"/>
    </location>
</feature>
<evidence type="ECO:0000256" key="4">
    <source>
        <dbReference type="ARBA" id="ARBA00022692"/>
    </source>
</evidence>
<protein>
    <submittedName>
        <fullName evidence="9">Sugar ABC transporter permease</fullName>
    </submittedName>
</protein>
<dbReference type="Gene3D" id="1.10.3720.10">
    <property type="entry name" value="MetI-like"/>
    <property type="match status" value="1"/>
</dbReference>
<evidence type="ECO:0000256" key="6">
    <source>
        <dbReference type="ARBA" id="ARBA00023136"/>
    </source>
</evidence>
<evidence type="ECO:0000256" key="5">
    <source>
        <dbReference type="ARBA" id="ARBA00022989"/>
    </source>
</evidence>
<feature type="transmembrane region" description="Helical" evidence="7">
    <location>
        <begin position="275"/>
        <end position="296"/>
    </location>
</feature>
<dbReference type="AlphaFoldDB" id="A0A6B8RT67"/>
<keyword evidence="6 7" id="KW-0472">Membrane</keyword>
<name>A0A6B8RT67_9BACL</name>
<feature type="transmembrane region" description="Helical" evidence="7">
    <location>
        <begin position="85"/>
        <end position="106"/>
    </location>
</feature>
<evidence type="ECO:0000256" key="3">
    <source>
        <dbReference type="ARBA" id="ARBA00022475"/>
    </source>
</evidence>
<dbReference type="RefSeq" id="WP_155703502.1">
    <property type="nucleotide sequence ID" value="NZ_CP034235.1"/>
</dbReference>
<keyword evidence="4 7" id="KW-0812">Transmembrane</keyword>
<dbReference type="InterPro" id="IPR000515">
    <property type="entry name" value="MetI-like"/>
</dbReference>
<organism evidence="9 10">
    <name type="scientific">Paenibacillus psychroresistens</name>
    <dbReference type="NCBI Taxonomy" id="1778678"/>
    <lineage>
        <taxon>Bacteria</taxon>
        <taxon>Bacillati</taxon>
        <taxon>Bacillota</taxon>
        <taxon>Bacilli</taxon>
        <taxon>Bacillales</taxon>
        <taxon>Paenibacillaceae</taxon>
        <taxon>Paenibacillus</taxon>
    </lineage>
</organism>
<dbReference type="PANTHER" id="PTHR43227">
    <property type="entry name" value="BLL4140 PROTEIN"/>
    <property type="match status" value="1"/>
</dbReference>
<evidence type="ECO:0000313" key="9">
    <source>
        <dbReference type="EMBL" id="QGQ98398.1"/>
    </source>
</evidence>
<dbReference type="SUPFAM" id="SSF161098">
    <property type="entry name" value="MetI-like"/>
    <property type="match status" value="1"/>
</dbReference>
<keyword evidence="10" id="KW-1185">Reference proteome</keyword>
<evidence type="ECO:0000256" key="1">
    <source>
        <dbReference type="ARBA" id="ARBA00004651"/>
    </source>
</evidence>
<feature type="transmembrane region" description="Helical" evidence="7">
    <location>
        <begin position="215"/>
        <end position="239"/>
    </location>
</feature>
<dbReference type="KEGG" id="ppsc:EHS13_27675"/>
<evidence type="ECO:0000259" key="8">
    <source>
        <dbReference type="PROSITE" id="PS50928"/>
    </source>
</evidence>
<dbReference type="InterPro" id="IPR035906">
    <property type="entry name" value="MetI-like_sf"/>
</dbReference>
<dbReference type="OrthoDB" id="9785836at2"/>
<dbReference type="GO" id="GO:0005886">
    <property type="term" value="C:plasma membrane"/>
    <property type="evidence" value="ECO:0007669"/>
    <property type="project" value="UniProtKB-SubCell"/>
</dbReference>
<evidence type="ECO:0000256" key="2">
    <source>
        <dbReference type="ARBA" id="ARBA00022448"/>
    </source>
</evidence>
<proteinExistence type="inferred from homology"/>
<dbReference type="GO" id="GO:0055085">
    <property type="term" value="P:transmembrane transport"/>
    <property type="evidence" value="ECO:0007669"/>
    <property type="project" value="InterPro"/>
</dbReference>
<gene>
    <name evidence="9" type="ORF">EHS13_27675</name>
</gene>
<sequence length="308" mass="34676">MISIIDASKKFNSKRFKQNVPLLIMFVPVIAFFLVVKYLPMFGLVIAFKDYNFADGIFHSPWAGFKNFQMLFNNPETLGIVRNTLVLGILSVVVGFPFPIMIAILLNEARKLIFKRFVQTLVYLPHFFSWVIVGGMVITLFSQESGAINHWITKWTGNPYPFLYSETSWIAIFLGSGIWKEAGFSAIIYLAALTSVDPSLYEAAGLDGANKWRQIWHITLPGISTTIVLMMILSIGHVIEVGFDQVYVLQNNVVSNVSEVISTYIFRVGLQNAQFSLTAAMGLFESVVAFIMVMTANQIARRFNQGLW</sequence>
<evidence type="ECO:0000313" key="10">
    <source>
        <dbReference type="Proteomes" id="UP000426246"/>
    </source>
</evidence>
<keyword evidence="3" id="KW-1003">Cell membrane</keyword>
<dbReference type="PROSITE" id="PS50928">
    <property type="entry name" value="ABC_TM1"/>
    <property type="match status" value="1"/>
</dbReference>
<keyword evidence="2 7" id="KW-0813">Transport</keyword>
<feature type="transmembrane region" description="Helical" evidence="7">
    <location>
        <begin position="118"/>
        <end position="141"/>
    </location>
</feature>
<comment type="subcellular location">
    <subcellularLocation>
        <location evidence="1 7">Cell membrane</location>
        <topology evidence="1 7">Multi-pass membrane protein</topology>
    </subcellularLocation>
</comment>
<dbReference type="Pfam" id="PF00528">
    <property type="entry name" value="BPD_transp_1"/>
    <property type="match status" value="1"/>
</dbReference>
<keyword evidence="5 7" id="KW-1133">Transmembrane helix</keyword>
<accession>A0A6B8RT67</accession>
<dbReference type="EMBL" id="CP034235">
    <property type="protein sequence ID" value="QGQ98398.1"/>
    <property type="molecule type" value="Genomic_DNA"/>
</dbReference>
<comment type="similarity">
    <text evidence="7">Belongs to the binding-protein-dependent transport system permease family.</text>
</comment>